<evidence type="ECO:0000256" key="1">
    <source>
        <dbReference type="SAM" id="MobiDB-lite"/>
    </source>
</evidence>
<accession>A0AAU7XB25</accession>
<dbReference type="AlphaFoldDB" id="A0AAU7XB25"/>
<keyword evidence="2" id="KW-1133">Transmembrane helix</keyword>
<evidence type="ECO:0008006" key="4">
    <source>
        <dbReference type="Google" id="ProtNLM"/>
    </source>
</evidence>
<dbReference type="RefSeq" id="WP_407050389.1">
    <property type="nucleotide sequence ID" value="NZ_CP158568.1"/>
</dbReference>
<gene>
    <name evidence="3" type="ORF">ABS361_03155</name>
</gene>
<keyword evidence="2" id="KW-0472">Membrane</keyword>
<reference evidence="3" key="1">
    <citation type="submission" date="2024-06" db="EMBL/GenBank/DDBJ databases">
        <title>Methylostella associata gen. nov., sp. nov., a novel Ancalomicrobiaceae-affiliated facultatively methylotrophic bacteria that feed on methanotrophs of the genus Methylococcus.</title>
        <authorList>
            <person name="Saltykova V."/>
            <person name="Danilova O.V."/>
            <person name="Oshkin I.Y."/>
            <person name="Belova S.E."/>
            <person name="Pimenov N.V."/>
            <person name="Dedysh S.N."/>
        </authorList>
    </citation>
    <scope>NUCLEOTIDE SEQUENCE</scope>
    <source>
        <strain evidence="3">S20</strain>
    </source>
</reference>
<evidence type="ECO:0000256" key="2">
    <source>
        <dbReference type="SAM" id="Phobius"/>
    </source>
</evidence>
<name>A0AAU7XB25_9HYPH</name>
<protein>
    <recommendedName>
        <fullName evidence="4">DUF4129 domain-containing protein</fullName>
    </recommendedName>
</protein>
<organism evidence="3">
    <name type="scientific">Methyloraptor flagellatus</name>
    <dbReference type="NCBI Taxonomy" id="3162530"/>
    <lineage>
        <taxon>Bacteria</taxon>
        <taxon>Pseudomonadati</taxon>
        <taxon>Pseudomonadota</taxon>
        <taxon>Alphaproteobacteria</taxon>
        <taxon>Hyphomicrobiales</taxon>
        <taxon>Ancalomicrobiaceae</taxon>
        <taxon>Methyloraptor</taxon>
    </lineage>
</organism>
<dbReference type="EMBL" id="CP158568">
    <property type="protein sequence ID" value="XBY45299.1"/>
    <property type="molecule type" value="Genomic_DNA"/>
</dbReference>
<evidence type="ECO:0000313" key="3">
    <source>
        <dbReference type="EMBL" id="XBY45299.1"/>
    </source>
</evidence>
<dbReference type="KEGG" id="mflg:ABS361_03155"/>
<sequence>MAAAADGLSGAPSASSSTATPAPAQTAATGAADPLAGLIDIRGPAPTQPGTMADAALAGAGGIALALLVALALRPFARRPQTPEAIALAQMTAARQRGPSERASALASAFAAWAGSPGAPVRLSAPAGRAALDARFGTDWFAGPAGTRFATALYRPDPELDLDAVERQFAEIIRRGR</sequence>
<feature type="region of interest" description="Disordered" evidence="1">
    <location>
        <begin position="1"/>
        <end position="29"/>
    </location>
</feature>
<feature type="transmembrane region" description="Helical" evidence="2">
    <location>
        <begin position="55"/>
        <end position="73"/>
    </location>
</feature>
<proteinExistence type="predicted"/>
<keyword evidence="2" id="KW-0812">Transmembrane</keyword>